<keyword evidence="4" id="KW-0325">Glycoprotein</keyword>
<organism evidence="8 9">
    <name type="scientific">Stylophora pistillata</name>
    <name type="common">Smooth cauliflower coral</name>
    <dbReference type="NCBI Taxonomy" id="50429"/>
    <lineage>
        <taxon>Eukaryota</taxon>
        <taxon>Metazoa</taxon>
        <taxon>Cnidaria</taxon>
        <taxon>Anthozoa</taxon>
        <taxon>Hexacorallia</taxon>
        <taxon>Scleractinia</taxon>
        <taxon>Astrocoeniina</taxon>
        <taxon>Pocilloporidae</taxon>
        <taxon>Stylophora</taxon>
    </lineage>
</organism>
<dbReference type="InterPro" id="IPR056475">
    <property type="entry name" value="GBD_Hemicentin/VWA7"/>
</dbReference>
<dbReference type="InterPro" id="IPR052577">
    <property type="entry name" value="VWA7"/>
</dbReference>
<dbReference type="SUPFAM" id="SSF53300">
    <property type="entry name" value="vWA-like"/>
    <property type="match status" value="1"/>
</dbReference>
<evidence type="ECO:0000313" key="9">
    <source>
        <dbReference type="Proteomes" id="UP000225706"/>
    </source>
</evidence>
<accession>A0A2B4RU68</accession>
<dbReference type="PANTHER" id="PTHR14905">
    <property type="entry name" value="NG37"/>
    <property type="match status" value="1"/>
</dbReference>
<keyword evidence="9" id="KW-1185">Reference proteome</keyword>
<dbReference type="Pfam" id="PF25106">
    <property type="entry name" value="VWA_4"/>
    <property type="match status" value="1"/>
</dbReference>
<dbReference type="CDD" id="cd00198">
    <property type="entry name" value="vWFA"/>
    <property type="match status" value="1"/>
</dbReference>
<feature type="region of interest" description="Disordered" evidence="5">
    <location>
        <begin position="231"/>
        <end position="252"/>
    </location>
</feature>
<evidence type="ECO:0000259" key="7">
    <source>
        <dbReference type="Pfam" id="PF25106"/>
    </source>
</evidence>
<dbReference type="EMBL" id="LSMT01000289">
    <property type="protein sequence ID" value="PFX21151.1"/>
    <property type="molecule type" value="Genomic_DNA"/>
</dbReference>
<gene>
    <name evidence="8" type="primary">VWA7</name>
    <name evidence="8" type="ORF">AWC38_SpisGene14369</name>
</gene>
<comment type="subcellular location">
    <subcellularLocation>
        <location evidence="1">Secreted</location>
    </subcellularLocation>
</comment>
<dbReference type="PANTHER" id="PTHR14905:SF7">
    <property type="entry name" value="VON WILLEBRAND FACTOR A DOMAIN-CONTAINING PROTEIN 7"/>
    <property type="match status" value="1"/>
</dbReference>
<feature type="region of interest" description="Disordered" evidence="5">
    <location>
        <begin position="1"/>
        <end position="21"/>
    </location>
</feature>
<protein>
    <submittedName>
        <fullName evidence="8">von Willebrand factor A domain-containing protein 7</fullName>
    </submittedName>
</protein>
<sequence>MYLLSTKSSAPRRSKRSTSGSNFLQGLRRQLGASTFDSFMAVQGDVSLMFAIDTTGSMGEEIQAAKNIAIDIINYPRNASVTNYILSPFNDPYPVKSAAIVKEQSNAGEFVKAINALKAYGGGDCPEYTFKGMLEALNLMPEWGSPMYVFTDAGPKDASDLHIEEVKFLAGSAELGVTINFFTTGFCHTHLHSAFKDLAELTSGQTISLINDGELKKLSNLTATVLDGTSTVSMGRSSSRRKKKRSLKNTTPSRYNFPIDESIEKLTITVSTTRRRTNGQGITLTDPDNIEISAEKLSLSQISVYQINHPKRGDWTLVVSGDHEFQVKSSSETNVDFEVYFITRIRVRGRQTTEVPISNPVVGKLNKMLITVAGSEKLNTSSLHLQLITPEGAGISGVTLQTTDNVHFTASFTPLTSQPFKLRLSGITRVGNTFERISRQKIKPSRTLLRVKYASNDYTLPLGRVTFVHFQICNFGATEYFDVKVVKDRMGLIITPQIPPKRIIKGRCAIISVHARATRPQDVDRTDNLFLMVKGRTSKVLASQGVRLFVVP</sequence>
<feature type="domain" description="Hemicentin-1-like von Willebrand factor A" evidence="7">
    <location>
        <begin position="47"/>
        <end position="209"/>
    </location>
</feature>
<evidence type="ECO:0000256" key="3">
    <source>
        <dbReference type="ARBA" id="ARBA00022729"/>
    </source>
</evidence>
<feature type="domain" description="Hemicentin/VWA7 galactose-binding" evidence="6">
    <location>
        <begin position="250"/>
        <end position="328"/>
    </location>
</feature>
<dbReference type="AlphaFoldDB" id="A0A2B4RU68"/>
<dbReference type="InterPro" id="IPR036465">
    <property type="entry name" value="vWFA_dom_sf"/>
</dbReference>
<dbReference type="OrthoDB" id="301415at2759"/>
<evidence type="ECO:0000259" key="6">
    <source>
        <dbReference type="Pfam" id="PF23560"/>
    </source>
</evidence>
<keyword evidence="3" id="KW-0732">Signal</keyword>
<dbReference type="GO" id="GO:0005576">
    <property type="term" value="C:extracellular region"/>
    <property type="evidence" value="ECO:0007669"/>
    <property type="project" value="UniProtKB-SubCell"/>
</dbReference>
<evidence type="ECO:0000256" key="4">
    <source>
        <dbReference type="ARBA" id="ARBA00023180"/>
    </source>
</evidence>
<dbReference type="Pfam" id="PF23560">
    <property type="entry name" value="GBD_Hemicentin"/>
    <property type="match status" value="1"/>
</dbReference>
<comment type="caution">
    <text evidence="8">The sequence shown here is derived from an EMBL/GenBank/DDBJ whole genome shotgun (WGS) entry which is preliminary data.</text>
</comment>
<evidence type="ECO:0000313" key="8">
    <source>
        <dbReference type="EMBL" id="PFX21151.1"/>
    </source>
</evidence>
<dbReference type="Gene3D" id="3.40.50.410">
    <property type="entry name" value="von Willebrand factor, type A domain"/>
    <property type="match status" value="1"/>
</dbReference>
<name>A0A2B4RU68_STYPI</name>
<dbReference type="InterPro" id="IPR056861">
    <property type="entry name" value="HMCN1-like_VWA"/>
</dbReference>
<evidence type="ECO:0000256" key="1">
    <source>
        <dbReference type="ARBA" id="ARBA00004613"/>
    </source>
</evidence>
<proteinExistence type="predicted"/>
<feature type="compositionally biased region" description="Basic residues" evidence="5">
    <location>
        <begin position="238"/>
        <end position="247"/>
    </location>
</feature>
<reference evidence="9" key="1">
    <citation type="journal article" date="2017" name="bioRxiv">
        <title>Comparative analysis of the genomes of Stylophora pistillata and Acropora digitifera provides evidence for extensive differences between species of corals.</title>
        <authorList>
            <person name="Voolstra C.R."/>
            <person name="Li Y."/>
            <person name="Liew Y.J."/>
            <person name="Baumgarten S."/>
            <person name="Zoccola D."/>
            <person name="Flot J.-F."/>
            <person name="Tambutte S."/>
            <person name="Allemand D."/>
            <person name="Aranda M."/>
        </authorList>
    </citation>
    <scope>NUCLEOTIDE SEQUENCE [LARGE SCALE GENOMIC DNA]</scope>
</reference>
<evidence type="ECO:0000256" key="2">
    <source>
        <dbReference type="ARBA" id="ARBA00022525"/>
    </source>
</evidence>
<evidence type="ECO:0000256" key="5">
    <source>
        <dbReference type="SAM" id="MobiDB-lite"/>
    </source>
</evidence>
<dbReference type="Proteomes" id="UP000225706">
    <property type="component" value="Unassembled WGS sequence"/>
</dbReference>
<keyword evidence="2" id="KW-0964">Secreted</keyword>